<keyword evidence="3" id="KW-1185">Reference proteome</keyword>
<evidence type="ECO:0000256" key="1">
    <source>
        <dbReference type="SAM" id="MobiDB-lite"/>
    </source>
</evidence>
<dbReference type="AlphaFoldDB" id="A0A4C1WZR9"/>
<evidence type="ECO:0000313" key="3">
    <source>
        <dbReference type="Proteomes" id="UP000299102"/>
    </source>
</evidence>
<organism evidence="2 3">
    <name type="scientific">Eumeta variegata</name>
    <name type="common">Bagworm moth</name>
    <name type="synonym">Eumeta japonica</name>
    <dbReference type="NCBI Taxonomy" id="151549"/>
    <lineage>
        <taxon>Eukaryota</taxon>
        <taxon>Metazoa</taxon>
        <taxon>Ecdysozoa</taxon>
        <taxon>Arthropoda</taxon>
        <taxon>Hexapoda</taxon>
        <taxon>Insecta</taxon>
        <taxon>Pterygota</taxon>
        <taxon>Neoptera</taxon>
        <taxon>Endopterygota</taxon>
        <taxon>Lepidoptera</taxon>
        <taxon>Glossata</taxon>
        <taxon>Ditrysia</taxon>
        <taxon>Tineoidea</taxon>
        <taxon>Psychidae</taxon>
        <taxon>Oiketicinae</taxon>
        <taxon>Eumeta</taxon>
    </lineage>
</organism>
<feature type="region of interest" description="Disordered" evidence="1">
    <location>
        <begin position="103"/>
        <end position="122"/>
    </location>
</feature>
<dbReference type="Proteomes" id="UP000299102">
    <property type="component" value="Unassembled WGS sequence"/>
</dbReference>
<gene>
    <name evidence="2" type="ORF">EVAR_36258_1</name>
</gene>
<accession>A0A4C1WZR9</accession>
<dbReference type="EMBL" id="BGZK01000671">
    <property type="protein sequence ID" value="GBP55535.1"/>
    <property type="molecule type" value="Genomic_DNA"/>
</dbReference>
<sequence length="122" mass="13303">MQFNRRYLPFLMASKETEGMGGEAGNAADVSIPPIACEPIISLAHEAACAQRAGLLWSGKTVLAEWLRTLPSHKEVLGSNLTTGKLTHSLRVYVSTQAVDRGRAHRIKDDGPQKPLTRPELV</sequence>
<comment type="caution">
    <text evidence="2">The sequence shown here is derived from an EMBL/GenBank/DDBJ whole genome shotgun (WGS) entry which is preliminary data.</text>
</comment>
<evidence type="ECO:0000313" key="2">
    <source>
        <dbReference type="EMBL" id="GBP55535.1"/>
    </source>
</evidence>
<name>A0A4C1WZR9_EUMVA</name>
<protein>
    <submittedName>
        <fullName evidence="2">Uncharacterized protein</fullName>
    </submittedName>
</protein>
<proteinExistence type="predicted"/>
<reference evidence="2 3" key="1">
    <citation type="journal article" date="2019" name="Commun. Biol.">
        <title>The bagworm genome reveals a unique fibroin gene that provides high tensile strength.</title>
        <authorList>
            <person name="Kono N."/>
            <person name="Nakamura H."/>
            <person name="Ohtoshi R."/>
            <person name="Tomita M."/>
            <person name="Numata K."/>
            <person name="Arakawa K."/>
        </authorList>
    </citation>
    <scope>NUCLEOTIDE SEQUENCE [LARGE SCALE GENOMIC DNA]</scope>
</reference>